<protein>
    <submittedName>
        <fullName evidence="1">Uncharacterized protein</fullName>
    </submittedName>
</protein>
<evidence type="ECO:0000313" key="1">
    <source>
        <dbReference type="EMBL" id="MFC7278750.1"/>
    </source>
</evidence>
<dbReference type="RefSeq" id="WP_378975859.1">
    <property type="nucleotide sequence ID" value="NZ_JBHTBJ010000037.1"/>
</dbReference>
<keyword evidence="2" id="KW-1185">Reference proteome</keyword>
<reference evidence="2" key="1">
    <citation type="journal article" date="2019" name="Int. J. Syst. Evol. Microbiol.">
        <title>The Global Catalogue of Microorganisms (GCM) 10K type strain sequencing project: providing services to taxonomists for standard genome sequencing and annotation.</title>
        <authorList>
            <consortium name="The Broad Institute Genomics Platform"/>
            <consortium name="The Broad Institute Genome Sequencing Center for Infectious Disease"/>
            <person name="Wu L."/>
            <person name="Ma J."/>
        </authorList>
    </citation>
    <scope>NUCLEOTIDE SEQUENCE [LARGE SCALE GENOMIC DNA]</scope>
    <source>
        <strain evidence="2">XZYJT-10</strain>
    </source>
</reference>
<dbReference type="EMBL" id="JBHTBJ010000037">
    <property type="protein sequence ID" value="MFC7278750.1"/>
    <property type="molecule type" value="Genomic_DNA"/>
</dbReference>
<dbReference type="Proteomes" id="UP001596548">
    <property type="component" value="Unassembled WGS sequence"/>
</dbReference>
<gene>
    <name evidence="1" type="ORF">ACFQS1_32690</name>
</gene>
<proteinExistence type="predicted"/>
<comment type="caution">
    <text evidence="1">The sequence shown here is derived from an EMBL/GenBank/DDBJ whole genome shotgun (WGS) entry which is preliminary data.</text>
</comment>
<accession>A0ABW2I1L4</accession>
<sequence>MTLQRKLLSWLASPSARRAIAPLGADPVDGKFRILATGDGGRPHMQPRS</sequence>
<name>A0ABW2I1L4_9ACTN</name>
<organism evidence="1 2">
    <name type="scientific">Paractinoplanes rhizophilus</name>
    <dbReference type="NCBI Taxonomy" id="1416877"/>
    <lineage>
        <taxon>Bacteria</taxon>
        <taxon>Bacillati</taxon>
        <taxon>Actinomycetota</taxon>
        <taxon>Actinomycetes</taxon>
        <taxon>Micromonosporales</taxon>
        <taxon>Micromonosporaceae</taxon>
        <taxon>Paractinoplanes</taxon>
    </lineage>
</organism>
<evidence type="ECO:0000313" key="2">
    <source>
        <dbReference type="Proteomes" id="UP001596548"/>
    </source>
</evidence>